<evidence type="ECO:0000313" key="3">
    <source>
        <dbReference type="Proteomes" id="UP001152561"/>
    </source>
</evidence>
<dbReference type="EMBL" id="JAJAGQ010000003">
    <property type="protein sequence ID" value="KAJ8567673.1"/>
    <property type="molecule type" value="Genomic_DNA"/>
</dbReference>
<name>A0A9Q1RME3_9SOLA</name>
<sequence>MVTLGNHRSYLVKSSGDADLFLVDRYLDKSSEQTNYAQQHGATSDDDAKEHMAIRFRVYKLEEEEQCLKEVTSLNDQVIFVGDDASYLLKIFQDVEEI</sequence>
<evidence type="ECO:0000313" key="2">
    <source>
        <dbReference type="EMBL" id="KAJ8567673.1"/>
    </source>
</evidence>
<dbReference type="OrthoDB" id="638130at2759"/>
<organism evidence="2 3">
    <name type="scientific">Anisodus acutangulus</name>
    <dbReference type="NCBI Taxonomy" id="402998"/>
    <lineage>
        <taxon>Eukaryota</taxon>
        <taxon>Viridiplantae</taxon>
        <taxon>Streptophyta</taxon>
        <taxon>Embryophyta</taxon>
        <taxon>Tracheophyta</taxon>
        <taxon>Spermatophyta</taxon>
        <taxon>Magnoliopsida</taxon>
        <taxon>eudicotyledons</taxon>
        <taxon>Gunneridae</taxon>
        <taxon>Pentapetalae</taxon>
        <taxon>asterids</taxon>
        <taxon>lamiids</taxon>
        <taxon>Solanales</taxon>
        <taxon>Solanaceae</taxon>
        <taxon>Solanoideae</taxon>
        <taxon>Hyoscyameae</taxon>
        <taxon>Anisodus</taxon>
    </lineage>
</organism>
<dbReference type="PANTHER" id="PTHR47123:SF11">
    <property type="entry name" value="F-BOX PROTEIN SKIP23-LIKE"/>
    <property type="match status" value="1"/>
</dbReference>
<dbReference type="Pfam" id="PF03478">
    <property type="entry name" value="Beta-prop_KIB1-4"/>
    <property type="match status" value="1"/>
</dbReference>
<comment type="caution">
    <text evidence="2">The sequence shown here is derived from an EMBL/GenBank/DDBJ whole genome shotgun (WGS) entry which is preliminary data.</text>
</comment>
<feature type="domain" description="KIB1-4 beta-propeller" evidence="1">
    <location>
        <begin position="6"/>
        <end position="89"/>
    </location>
</feature>
<gene>
    <name evidence="2" type="ORF">K7X08_019881</name>
</gene>
<dbReference type="InterPro" id="IPR005174">
    <property type="entry name" value="KIB1-4_b-propeller"/>
</dbReference>
<dbReference type="PANTHER" id="PTHR47123">
    <property type="entry name" value="F-BOX PROTEIN SKIP23"/>
    <property type="match status" value="1"/>
</dbReference>
<dbReference type="Proteomes" id="UP001152561">
    <property type="component" value="Unassembled WGS sequence"/>
</dbReference>
<protein>
    <recommendedName>
        <fullName evidence="1">KIB1-4 beta-propeller domain-containing protein</fullName>
    </recommendedName>
</protein>
<dbReference type="AlphaFoldDB" id="A0A9Q1RME3"/>
<dbReference type="InterPro" id="IPR051304">
    <property type="entry name" value="SCF_F-box_domain"/>
</dbReference>
<evidence type="ECO:0000259" key="1">
    <source>
        <dbReference type="Pfam" id="PF03478"/>
    </source>
</evidence>
<keyword evidence="3" id="KW-1185">Reference proteome</keyword>
<proteinExistence type="predicted"/>
<accession>A0A9Q1RME3</accession>
<reference evidence="3" key="1">
    <citation type="journal article" date="2023" name="Proc. Natl. Acad. Sci. U.S.A.">
        <title>Genomic and structural basis for evolution of tropane alkaloid biosynthesis.</title>
        <authorList>
            <person name="Wanga Y.-J."/>
            <person name="Taina T."/>
            <person name="Yua J.-Y."/>
            <person name="Lia J."/>
            <person name="Xua B."/>
            <person name="Chenc J."/>
            <person name="D'Auriad J.C."/>
            <person name="Huanga J.-P."/>
            <person name="Huanga S.-X."/>
        </authorList>
    </citation>
    <scope>NUCLEOTIDE SEQUENCE [LARGE SCALE GENOMIC DNA]</scope>
    <source>
        <strain evidence="3">cv. KIB-2019</strain>
    </source>
</reference>